<proteinExistence type="predicted"/>
<gene>
    <name evidence="2" type="ORF">CODIS_23870</name>
</gene>
<dbReference type="AlphaFoldDB" id="A0A7Z0VKN8"/>
<evidence type="ECO:0000313" key="3">
    <source>
        <dbReference type="Proteomes" id="UP000094769"/>
    </source>
</evidence>
<name>A0A7Z0VKN8_9GAMM</name>
<keyword evidence="1" id="KW-0175">Coiled coil</keyword>
<evidence type="ECO:0000313" key="2">
    <source>
        <dbReference type="EMBL" id="ODJ87412.1"/>
    </source>
</evidence>
<protein>
    <submittedName>
        <fullName evidence="2">Uncharacterized protein</fullName>
    </submittedName>
</protein>
<dbReference type="Proteomes" id="UP000094769">
    <property type="component" value="Unassembled WGS sequence"/>
</dbReference>
<dbReference type="RefSeq" id="WP_069124962.1">
    <property type="nucleotide sequence ID" value="NZ_MARB01000012.1"/>
</dbReference>
<feature type="coiled-coil region" evidence="1">
    <location>
        <begin position="19"/>
        <end position="57"/>
    </location>
</feature>
<comment type="caution">
    <text evidence="2">The sequence shown here is derived from an EMBL/GenBank/DDBJ whole genome shotgun (WGS) entry which is preliminary data.</text>
</comment>
<sequence>MPPPEKIVKKLMDLLDSGKKKDRAKCDRISELLKKLKKQERVVKEKLANEKDRTKRKRLSTEVKIIHTQRKKAIRRFKELKSKC</sequence>
<dbReference type="EMBL" id="MARB01000012">
    <property type="protein sequence ID" value="ODJ87412.1"/>
    <property type="molecule type" value="Genomic_DNA"/>
</dbReference>
<organism evidence="2 3">
    <name type="scientific">Candidatus Thiodiazotropha endolucinida</name>
    <dbReference type="NCBI Taxonomy" id="1655433"/>
    <lineage>
        <taxon>Bacteria</taxon>
        <taxon>Pseudomonadati</taxon>
        <taxon>Pseudomonadota</taxon>
        <taxon>Gammaproteobacteria</taxon>
        <taxon>Chromatiales</taxon>
        <taxon>Sedimenticolaceae</taxon>
        <taxon>Candidatus Thiodiazotropha</taxon>
    </lineage>
</organism>
<keyword evidence="3" id="KW-1185">Reference proteome</keyword>
<reference evidence="2 3" key="1">
    <citation type="submission" date="2016-06" db="EMBL/GenBank/DDBJ databases">
        <title>Genome sequence of endosymbiont of Candidatus Endolucinida thiodiazotropha.</title>
        <authorList>
            <person name="Poehlein A."/>
            <person name="Koenig S."/>
            <person name="Heiden S.E."/>
            <person name="Thuermer A."/>
            <person name="Voget S."/>
            <person name="Daniel R."/>
            <person name="Markert S."/>
            <person name="Gros O."/>
            <person name="Schweder T."/>
        </authorList>
    </citation>
    <scope>NUCLEOTIDE SEQUENCE [LARGE SCALE GENOMIC DNA]</scope>
    <source>
        <strain evidence="2 3">COS</strain>
    </source>
</reference>
<evidence type="ECO:0000256" key="1">
    <source>
        <dbReference type="SAM" id="Coils"/>
    </source>
</evidence>
<accession>A0A7Z0VKN8</accession>